<evidence type="ECO:0000313" key="2">
    <source>
        <dbReference type="Proteomes" id="UP000594042"/>
    </source>
</evidence>
<dbReference type="EMBL" id="AP023322">
    <property type="protein sequence ID" value="BCI64631.1"/>
    <property type="molecule type" value="Genomic_DNA"/>
</dbReference>
<dbReference type="KEGG" id="copr:Cop2CBH44_29840"/>
<sequence length="37" mass="4690">MSFYDLKNLLLYLYSYNKKDKFQAYILLKNKYIWSPY</sequence>
<dbReference type="AlphaFoldDB" id="A0A7G1I205"/>
<evidence type="ECO:0000313" key="1">
    <source>
        <dbReference type="EMBL" id="BCI64631.1"/>
    </source>
</evidence>
<protein>
    <submittedName>
        <fullName evidence="1">Uncharacterized protein</fullName>
    </submittedName>
</protein>
<gene>
    <name evidence="1" type="ORF">Cop2CBH44_29840</name>
</gene>
<keyword evidence="2" id="KW-1185">Reference proteome</keyword>
<name>A0A7G1I205_9BACT</name>
<proteinExistence type="predicted"/>
<organism evidence="1 2">
    <name type="scientific">Coprobacter secundus subsp. similis</name>
    <dbReference type="NCBI Taxonomy" id="2751153"/>
    <lineage>
        <taxon>Bacteria</taxon>
        <taxon>Pseudomonadati</taxon>
        <taxon>Bacteroidota</taxon>
        <taxon>Bacteroidia</taxon>
        <taxon>Bacteroidales</taxon>
        <taxon>Barnesiellaceae</taxon>
        <taxon>Coprobacter</taxon>
    </lineage>
</organism>
<dbReference type="Proteomes" id="UP000594042">
    <property type="component" value="Chromosome"/>
</dbReference>
<reference evidence="2" key="1">
    <citation type="submission" date="2020-07" db="EMBL/GenBank/DDBJ databases">
        <title>Complete genome sequencing of Coprobacter sp. strain 2CBH44.</title>
        <authorList>
            <person name="Sakamoto M."/>
            <person name="Murakami T."/>
            <person name="Mori H."/>
        </authorList>
    </citation>
    <scope>NUCLEOTIDE SEQUENCE [LARGE SCALE GENOMIC DNA]</scope>
    <source>
        <strain evidence="2">2CBH44</strain>
    </source>
</reference>
<accession>A0A7G1I205</accession>